<protein>
    <submittedName>
        <fullName evidence="1">Uncharacterized protein</fullName>
    </submittedName>
</protein>
<comment type="caution">
    <text evidence="1">The sequence shown here is derived from an EMBL/GenBank/DDBJ whole genome shotgun (WGS) entry which is preliminary data.</text>
</comment>
<sequence length="383" mass="43467">MVRSPSIDKDGLKRGLKRCGKSCRLRWLNYLKPGLKKGSFSKEEEEMIIKLHDQLGNRWSAIAAKLPGRTDNEIKNYWNSYVRKSVRKDPQAMGKTNEKSQSEQELYTDQQMNVAITASTDDASTTELFFPNVAITANTNDVSTTTELFFPDTLIENCIISEDKQESQNEQESYTDQQMDVAITASTDDASTTELFFPSTLIEDWIISENNQEFQNEQEINIDQQMNIAITASTDDASTTELFSPTTLIEDWIISENEQESQNEQELYTDQQINVAITASTDDASTTELTFPNTLIEDWIILENGINLDESFVKSFESFSIEQPMLSNASNSLTSPSSSSYCSSTVTNLYEEESYWGDALLSSWSEPFSLEKDYYDVNLFDLF</sequence>
<dbReference type="EMBL" id="CM044705">
    <property type="protein sequence ID" value="KAI5660741.1"/>
    <property type="molecule type" value="Genomic_DNA"/>
</dbReference>
<name>A0ACC0AJF8_CATRO</name>
<evidence type="ECO:0000313" key="1">
    <source>
        <dbReference type="EMBL" id="KAI5660741.1"/>
    </source>
</evidence>
<keyword evidence="2" id="KW-1185">Reference proteome</keyword>
<organism evidence="1 2">
    <name type="scientific">Catharanthus roseus</name>
    <name type="common">Madagascar periwinkle</name>
    <name type="synonym">Vinca rosea</name>
    <dbReference type="NCBI Taxonomy" id="4058"/>
    <lineage>
        <taxon>Eukaryota</taxon>
        <taxon>Viridiplantae</taxon>
        <taxon>Streptophyta</taxon>
        <taxon>Embryophyta</taxon>
        <taxon>Tracheophyta</taxon>
        <taxon>Spermatophyta</taxon>
        <taxon>Magnoliopsida</taxon>
        <taxon>eudicotyledons</taxon>
        <taxon>Gunneridae</taxon>
        <taxon>Pentapetalae</taxon>
        <taxon>asterids</taxon>
        <taxon>lamiids</taxon>
        <taxon>Gentianales</taxon>
        <taxon>Apocynaceae</taxon>
        <taxon>Rauvolfioideae</taxon>
        <taxon>Vinceae</taxon>
        <taxon>Catharanthinae</taxon>
        <taxon>Catharanthus</taxon>
    </lineage>
</organism>
<dbReference type="Proteomes" id="UP001060085">
    <property type="component" value="Linkage Group LG05"/>
</dbReference>
<proteinExistence type="predicted"/>
<reference evidence="2" key="1">
    <citation type="journal article" date="2023" name="Nat. Plants">
        <title>Single-cell RNA sequencing provides a high-resolution roadmap for understanding the multicellular compartmentation of specialized metabolism.</title>
        <authorList>
            <person name="Sun S."/>
            <person name="Shen X."/>
            <person name="Li Y."/>
            <person name="Li Y."/>
            <person name="Wang S."/>
            <person name="Li R."/>
            <person name="Zhang H."/>
            <person name="Shen G."/>
            <person name="Guo B."/>
            <person name="Wei J."/>
            <person name="Xu J."/>
            <person name="St-Pierre B."/>
            <person name="Chen S."/>
            <person name="Sun C."/>
        </authorList>
    </citation>
    <scope>NUCLEOTIDE SEQUENCE [LARGE SCALE GENOMIC DNA]</scope>
</reference>
<evidence type="ECO:0000313" key="2">
    <source>
        <dbReference type="Proteomes" id="UP001060085"/>
    </source>
</evidence>
<gene>
    <name evidence="1" type="ORF">M9H77_20064</name>
</gene>
<accession>A0ACC0AJF8</accession>